<dbReference type="Gene3D" id="3.40.30.10">
    <property type="entry name" value="Glutaredoxin"/>
    <property type="match status" value="1"/>
</dbReference>
<dbReference type="OrthoDB" id="982312at2"/>
<name>A0A7J5AQ32_9FLAO</name>
<gene>
    <name evidence="2" type="ORF">F7018_05310</name>
</gene>
<accession>A0A7J5AQ32</accession>
<evidence type="ECO:0000259" key="1">
    <source>
        <dbReference type="Pfam" id="PF00462"/>
    </source>
</evidence>
<evidence type="ECO:0000313" key="3">
    <source>
        <dbReference type="Proteomes" id="UP000467305"/>
    </source>
</evidence>
<dbReference type="SUPFAM" id="SSF52833">
    <property type="entry name" value="Thioredoxin-like"/>
    <property type="match status" value="1"/>
</dbReference>
<keyword evidence="3" id="KW-1185">Reference proteome</keyword>
<proteinExistence type="predicted"/>
<organism evidence="2 3">
    <name type="scientific">Tenacibaculum aiptasiae</name>
    <dbReference type="NCBI Taxonomy" id="426481"/>
    <lineage>
        <taxon>Bacteria</taxon>
        <taxon>Pseudomonadati</taxon>
        <taxon>Bacteroidota</taxon>
        <taxon>Flavobacteriia</taxon>
        <taxon>Flavobacteriales</taxon>
        <taxon>Flavobacteriaceae</taxon>
        <taxon>Tenacibaculum</taxon>
    </lineage>
</organism>
<protein>
    <submittedName>
        <fullName evidence="2">Glutaredoxin</fullName>
    </submittedName>
</protein>
<reference evidence="2 3" key="1">
    <citation type="submission" date="2019-09" db="EMBL/GenBank/DDBJ databases">
        <authorList>
            <person name="Cao W.R."/>
        </authorList>
    </citation>
    <scope>NUCLEOTIDE SEQUENCE [LARGE SCALE GENOMIC DNA]</scope>
    <source>
        <strain evidence="3">a4</strain>
    </source>
</reference>
<dbReference type="Proteomes" id="UP000467305">
    <property type="component" value="Unassembled WGS sequence"/>
</dbReference>
<dbReference type="Pfam" id="PF00462">
    <property type="entry name" value="Glutaredoxin"/>
    <property type="match status" value="1"/>
</dbReference>
<dbReference type="InterPro" id="IPR002109">
    <property type="entry name" value="Glutaredoxin"/>
</dbReference>
<dbReference type="EMBL" id="WAAU01000008">
    <property type="protein sequence ID" value="KAB1159728.1"/>
    <property type="molecule type" value="Genomic_DNA"/>
</dbReference>
<dbReference type="InterPro" id="IPR036249">
    <property type="entry name" value="Thioredoxin-like_sf"/>
</dbReference>
<comment type="caution">
    <text evidence="2">The sequence shown here is derived from an EMBL/GenBank/DDBJ whole genome shotgun (WGS) entry which is preliminary data.</text>
</comment>
<dbReference type="PROSITE" id="PS51354">
    <property type="entry name" value="GLUTAREDOXIN_2"/>
    <property type="match status" value="1"/>
</dbReference>
<sequence>MKITLYGRKGHAHSVAFKNFLKSTEIAFDYKDVSTDEQAREHSKELYEGTVKYPTLFINEEVYLTPTSDLFNKLMKDLKLRG</sequence>
<dbReference type="RefSeq" id="WP_150898974.1">
    <property type="nucleotide sequence ID" value="NZ_CANMHX010000001.1"/>
</dbReference>
<evidence type="ECO:0000313" key="2">
    <source>
        <dbReference type="EMBL" id="KAB1159728.1"/>
    </source>
</evidence>
<dbReference type="AlphaFoldDB" id="A0A7J5AQ32"/>
<feature type="domain" description="Glutaredoxin" evidence="1">
    <location>
        <begin position="3"/>
        <end position="62"/>
    </location>
</feature>